<name>A0A915CYK3_9BILA</name>
<proteinExistence type="predicted"/>
<evidence type="ECO:0000313" key="3">
    <source>
        <dbReference type="WBParaSite" id="jg1395"/>
    </source>
</evidence>
<dbReference type="AlphaFoldDB" id="A0A915CYK3"/>
<sequence length="171" mass="19909">MAGASKRRRRDEKSYEVSDIRAREASRRRKAENREARARRRSKEKKEKRERSGLMKRGERRNIIAALLKMTGVGRKILSKVSLLGISNLQQSSSTCSARNSAISFLRFCGELQFQLVPRRELYNSIYDNKNRTCKIPEAAIAIPFYWKNTRWLSTARIWLSQEQTSSLVQL</sequence>
<reference evidence="3" key="1">
    <citation type="submission" date="2022-11" db="UniProtKB">
        <authorList>
            <consortium name="WormBaseParasite"/>
        </authorList>
    </citation>
    <scope>IDENTIFICATION</scope>
</reference>
<organism evidence="2 3">
    <name type="scientific">Ditylenchus dipsaci</name>
    <dbReference type="NCBI Taxonomy" id="166011"/>
    <lineage>
        <taxon>Eukaryota</taxon>
        <taxon>Metazoa</taxon>
        <taxon>Ecdysozoa</taxon>
        <taxon>Nematoda</taxon>
        <taxon>Chromadorea</taxon>
        <taxon>Rhabditida</taxon>
        <taxon>Tylenchina</taxon>
        <taxon>Tylenchomorpha</taxon>
        <taxon>Sphaerularioidea</taxon>
        <taxon>Anguinidae</taxon>
        <taxon>Anguininae</taxon>
        <taxon>Ditylenchus</taxon>
    </lineage>
</organism>
<accession>A0A915CYK3</accession>
<evidence type="ECO:0000256" key="1">
    <source>
        <dbReference type="SAM" id="MobiDB-lite"/>
    </source>
</evidence>
<feature type="compositionally biased region" description="Basic residues" evidence="1">
    <location>
        <begin position="26"/>
        <end position="43"/>
    </location>
</feature>
<keyword evidence="2" id="KW-1185">Reference proteome</keyword>
<dbReference type="Proteomes" id="UP000887574">
    <property type="component" value="Unplaced"/>
</dbReference>
<feature type="compositionally biased region" description="Basic and acidic residues" evidence="1">
    <location>
        <begin position="44"/>
        <end position="55"/>
    </location>
</feature>
<evidence type="ECO:0000313" key="2">
    <source>
        <dbReference type="Proteomes" id="UP000887574"/>
    </source>
</evidence>
<feature type="compositionally biased region" description="Basic residues" evidence="1">
    <location>
        <begin position="1"/>
        <end position="10"/>
    </location>
</feature>
<dbReference type="WBParaSite" id="jg1395">
    <property type="protein sequence ID" value="jg1395"/>
    <property type="gene ID" value="jg1395"/>
</dbReference>
<protein>
    <submittedName>
        <fullName evidence="3">BZIP domain-containing protein</fullName>
    </submittedName>
</protein>
<feature type="compositionally biased region" description="Basic and acidic residues" evidence="1">
    <location>
        <begin position="11"/>
        <end position="25"/>
    </location>
</feature>
<feature type="region of interest" description="Disordered" evidence="1">
    <location>
        <begin position="1"/>
        <end position="55"/>
    </location>
</feature>